<geneLocation type="plasmid" evidence="1 2">
    <name>IRBL74_p</name>
</geneLocation>
<proteinExistence type="predicted"/>
<dbReference type="EMBL" id="HG518324">
    <property type="protein sequence ID" value="CDI11892.1"/>
    <property type="molecule type" value="Genomic_DNA"/>
</dbReference>
<dbReference type="AlphaFoldDB" id="U4Q3L9"/>
<protein>
    <submittedName>
        <fullName evidence="1">Uncharacterized protein</fullName>
    </submittedName>
</protein>
<dbReference type="Proteomes" id="UP000016944">
    <property type="component" value="Plasmid IRBL74_p"/>
</dbReference>
<dbReference type="KEGG" id="rir:BN877_p0163"/>
<sequence length="60" mass="6994">MHRRLLPDSRIRWFTERPGPSKADALRPLFAVLAIHPTNRLLNRRIGILPIRGFARSPIR</sequence>
<accession>U4Q3L9</accession>
<dbReference type="HOGENOM" id="CLU_2938621_0_0_5"/>
<name>U4Q3L9_9HYPH</name>
<reference evidence="1 2" key="1">
    <citation type="journal article" date="2013" name="Genome Announc.">
        <title>Complete Genome Sequence of the Sesbania Symbiont and Rice Growth-Promoting Endophyte Rhizobium sp. Strain IRBG74.</title>
        <authorList>
            <person name="Crook M.B."/>
            <person name="Mitra S."/>
            <person name="Ane J.M."/>
            <person name="Sadowsky M.J."/>
            <person name="Gyaneshwar P."/>
        </authorList>
    </citation>
    <scope>NUCLEOTIDE SEQUENCE [LARGE SCALE GENOMIC DNA]</scope>
    <source>
        <strain evidence="1 2">IRBG74</strain>
        <plasmid evidence="2">IRBL74_p</plasmid>
    </source>
</reference>
<evidence type="ECO:0000313" key="1">
    <source>
        <dbReference type="EMBL" id="CDI11892.1"/>
    </source>
</evidence>
<evidence type="ECO:0000313" key="2">
    <source>
        <dbReference type="Proteomes" id="UP000016944"/>
    </source>
</evidence>
<keyword evidence="1" id="KW-0614">Plasmid</keyword>
<organism evidence="1 2">
    <name type="scientific">Agrobacterium pusense</name>
    <dbReference type="NCBI Taxonomy" id="648995"/>
    <lineage>
        <taxon>Bacteria</taxon>
        <taxon>Pseudomonadati</taxon>
        <taxon>Pseudomonadota</taxon>
        <taxon>Alphaproteobacteria</taxon>
        <taxon>Hyphomicrobiales</taxon>
        <taxon>Rhizobiaceae</taxon>
        <taxon>Rhizobium/Agrobacterium group</taxon>
        <taxon>Agrobacterium</taxon>
    </lineage>
</organism>
<gene>
    <name evidence="1" type="ORF">BN877_p0163</name>
</gene>